<reference evidence="4 5" key="1">
    <citation type="submission" date="2016-07" db="EMBL/GenBank/DDBJ databases">
        <title>Pervasive Adenine N6-methylation of Active Genes in Fungi.</title>
        <authorList>
            <consortium name="DOE Joint Genome Institute"/>
            <person name="Mondo S.J."/>
            <person name="Dannebaum R.O."/>
            <person name="Kuo R.C."/>
            <person name="Labutti K."/>
            <person name="Haridas S."/>
            <person name="Kuo A."/>
            <person name="Salamov A."/>
            <person name="Ahrendt S.R."/>
            <person name="Lipzen A."/>
            <person name="Sullivan W."/>
            <person name="Andreopoulos W.B."/>
            <person name="Clum A."/>
            <person name="Lindquist E."/>
            <person name="Daum C."/>
            <person name="Ramamoorthy G.K."/>
            <person name="Gryganskyi A."/>
            <person name="Culley D."/>
            <person name="Magnuson J.K."/>
            <person name="James T.Y."/>
            <person name="O'Malley M.A."/>
            <person name="Stajich J.E."/>
            <person name="Spatafora J.W."/>
            <person name="Visel A."/>
            <person name="Grigoriev I.V."/>
        </authorList>
    </citation>
    <scope>NUCLEOTIDE SEQUENCE [LARGE SCALE GENOMIC DNA]</scope>
    <source>
        <strain evidence="4 5">JEL800</strain>
    </source>
</reference>
<name>A0A1Y2BRV3_9FUNG</name>
<feature type="compositionally biased region" description="Low complexity" evidence="1">
    <location>
        <begin position="23"/>
        <end position="42"/>
    </location>
</feature>
<keyword evidence="2" id="KW-1133">Transmembrane helix</keyword>
<dbReference type="OrthoDB" id="10006218at2759"/>
<gene>
    <name evidence="4" type="ORF">BCR33DRAFT_463875</name>
</gene>
<evidence type="ECO:0000256" key="1">
    <source>
        <dbReference type="SAM" id="MobiDB-lite"/>
    </source>
</evidence>
<keyword evidence="5" id="KW-1185">Reference proteome</keyword>
<accession>A0A1Y2BRV3</accession>
<dbReference type="InterPro" id="IPR025714">
    <property type="entry name" value="Methyltranfer_dom"/>
</dbReference>
<feature type="domain" description="Methyltransferase" evidence="3">
    <location>
        <begin position="189"/>
        <end position="328"/>
    </location>
</feature>
<proteinExistence type="predicted"/>
<evidence type="ECO:0000259" key="3">
    <source>
        <dbReference type="Pfam" id="PF13383"/>
    </source>
</evidence>
<dbReference type="PANTHER" id="PTHR32026:SF10">
    <property type="entry name" value="METHYLTRANSFERASE-LIKE PROTEIN 24-RELATED"/>
    <property type="match status" value="1"/>
</dbReference>
<evidence type="ECO:0000313" key="5">
    <source>
        <dbReference type="Proteomes" id="UP000193642"/>
    </source>
</evidence>
<dbReference type="Proteomes" id="UP000193642">
    <property type="component" value="Unassembled WGS sequence"/>
</dbReference>
<comment type="caution">
    <text evidence="4">The sequence shown here is derived from an EMBL/GenBank/DDBJ whole genome shotgun (WGS) entry which is preliminary data.</text>
</comment>
<dbReference type="InterPro" id="IPR026913">
    <property type="entry name" value="METTL24"/>
</dbReference>
<keyword evidence="2" id="KW-0812">Transmembrane</keyword>
<sequence>MFTKLFGRFRGRGANKKEDSESALDSSELQTLATSQTQTQAAGEDDRNVGGKRVSRIEGNASHRTTIYLIYYFAFVLLAVPLIKTLGAASDDSASSRLLHPDELSAPANDDWDYIRAEPPVPNDANSALNADAHISRLHIVSSKDWLGARRTATTAMWNKASLLPMSDAALLSDNIWNLFSAPVACDLNHLKSVGGPPHDDGSYWVCTEFLQVSKGCTIFSIGSRGMYEWEKEMLELTERKCIIHTFDCTGYWVSPDPDIIFHQWCLGNDQVIDNQIFKSWNVILEELNITHVDYLKLDIEGGEWIVFPQLLRTGNKLPRQISTEFHRGWQPEGTINNLARVNTDNGPDNLHPLLNLMGLFYSFGYENMIKKTWGPNFEIFTFVLHPSVGPDASNLPSQPSDASSAAEAALAAVTYKSPHNQDTLWNIFKSYNWDAVRSHEAQHFWGLLSILTPLDLSTLPPTKVFDFFPQTYECDRNYLR</sequence>
<dbReference type="EMBL" id="MCGO01000050">
    <property type="protein sequence ID" value="ORY37454.1"/>
    <property type="molecule type" value="Genomic_DNA"/>
</dbReference>
<organism evidence="4 5">
    <name type="scientific">Rhizoclosmatium globosum</name>
    <dbReference type="NCBI Taxonomy" id="329046"/>
    <lineage>
        <taxon>Eukaryota</taxon>
        <taxon>Fungi</taxon>
        <taxon>Fungi incertae sedis</taxon>
        <taxon>Chytridiomycota</taxon>
        <taxon>Chytridiomycota incertae sedis</taxon>
        <taxon>Chytridiomycetes</taxon>
        <taxon>Chytridiales</taxon>
        <taxon>Chytriomycetaceae</taxon>
        <taxon>Rhizoclosmatium</taxon>
    </lineage>
</organism>
<evidence type="ECO:0000256" key="2">
    <source>
        <dbReference type="SAM" id="Phobius"/>
    </source>
</evidence>
<dbReference type="AlphaFoldDB" id="A0A1Y2BRV3"/>
<feature type="transmembrane region" description="Helical" evidence="2">
    <location>
        <begin position="65"/>
        <end position="83"/>
    </location>
</feature>
<protein>
    <recommendedName>
        <fullName evidence="3">Methyltransferase domain-containing protein</fullName>
    </recommendedName>
</protein>
<dbReference type="Pfam" id="PF13383">
    <property type="entry name" value="Methyltransf_22"/>
    <property type="match status" value="1"/>
</dbReference>
<dbReference type="PANTHER" id="PTHR32026">
    <property type="entry name" value="METHYLTRANSFERASE-LIKE PROTEIN 24"/>
    <property type="match status" value="1"/>
</dbReference>
<dbReference type="STRING" id="329046.A0A1Y2BRV3"/>
<evidence type="ECO:0000313" key="4">
    <source>
        <dbReference type="EMBL" id="ORY37454.1"/>
    </source>
</evidence>
<feature type="region of interest" description="Disordered" evidence="1">
    <location>
        <begin position="13"/>
        <end position="52"/>
    </location>
</feature>
<keyword evidence="2" id="KW-0472">Membrane</keyword>